<dbReference type="RefSeq" id="WP_088875723.1">
    <property type="nucleotide sequence ID" value="NZ_CP022113.1"/>
</dbReference>
<comment type="subcellular location">
    <subcellularLocation>
        <location evidence="1">Cell envelope</location>
    </subcellularLocation>
</comment>
<evidence type="ECO:0000313" key="4">
    <source>
        <dbReference type="Proteomes" id="UP000197153"/>
    </source>
</evidence>
<dbReference type="InterPro" id="IPR050465">
    <property type="entry name" value="UPF0194_transport"/>
</dbReference>
<dbReference type="Gene3D" id="1.10.287.470">
    <property type="entry name" value="Helix hairpin bin"/>
    <property type="match status" value="1"/>
</dbReference>
<protein>
    <submittedName>
        <fullName evidence="3">Uncharacterized protein</fullName>
    </submittedName>
</protein>
<dbReference type="PANTHER" id="PTHR32347:SF23">
    <property type="entry name" value="BLL5650 PROTEIN"/>
    <property type="match status" value="1"/>
</dbReference>
<dbReference type="AlphaFoldDB" id="A0A248K4I8"/>
<dbReference type="Gene3D" id="2.40.50.100">
    <property type="match status" value="1"/>
</dbReference>
<dbReference type="GO" id="GO:0030313">
    <property type="term" value="C:cell envelope"/>
    <property type="evidence" value="ECO:0007669"/>
    <property type="project" value="UniProtKB-SubCell"/>
</dbReference>
<accession>A0A248K4I8</accession>
<name>A0A248K4I8_9PROT</name>
<evidence type="ECO:0000313" key="3">
    <source>
        <dbReference type="EMBL" id="ASG25358.1"/>
    </source>
</evidence>
<gene>
    <name evidence="3" type="ORF">Y958_30970</name>
</gene>
<proteinExistence type="predicted"/>
<evidence type="ECO:0000256" key="2">
    <source>
        <dbReference type="ARBA" id="ARBA00023054"/>
    </source>
</evidence>
<evidence type="ECO:0000256" key="1">
    <source>
        <dbReference type="ARBA" id="ARBA00004196"/>
    </source>
</evidence>
<reference evidence="3 4" key="1">
    <citation type="submission" date="2017-06" db="EMBL/GenBank/DDBJ databases">
        <title>Complete genome sequence of Nitrospirillum amazonense strain CBAmC, an endophytic nitrogen-fixing and plant growth-promoting bacterium, isolated from sugarcane.</title>
        <authorList>
            <person name="Schwab S."/>
            <person name="dos Santos Teixeira K.R."/>
            <person name="Simoes Araujo J.L."/>
            <person name="Soares Vidal M."/>
            <person name="Borges de Freitas H.R."/>
            <person name="Rivello Crivelaro A.L."/>
            <person name="Bueno de Camargo Nunes A."/>
            <person name="dos Santos C.M."/>
            <person name="Palmeira da Silva Rosa D."/>
            <person name="da Silva Padilha D."/>
            <person name="da Silva E."/>
            <person name="Araujo Terra L."/>
            <person name="Soares Mendes V."/>
            <person name="Farinelli L."/>
            <person name="Magalhaes Cruz L."/>
            <person name="Baldani J.I."/>
        </authorList>
    </citation>
    <scope>NUCLEOTIDE SEQUENCE [LARGE SCALE GENOMIC DNA]</scope>
    <source>
        <strain evidence="3 4">CBAmC</strain>
    </source>
</reference>
<dbReference type="EMBL" id="CP022113">
    <property type="protein sequence ID" value="ASG25358.1"/>
    <property type="molecule type" value="Genomic_DNA"/>
</dbReference>
<dbReference type="SUPFAM" id="SSF111369">
    <property type="entry name" value="HlyD-like secretion proteins"/>
    <property type="match status" value="1"/>
</dbReference>
<keyword evidence="4" id="KW-1185">Reference proteome</keyword>
<dbReference type="Proteomes" id="UP000197153">
    <property type="component" value="Chromosome 4"/>
</dbReference>
<organism evidence="3 4">
    <name type="scientific">Nitrospirillum viridazoti CBAmc</name>
    <dbReference type="NCBI Taxonomy" id="1441467"/>
    <lineage>
        <taxon>Bacteria</taxon>
        <taxon>Pseudomonadati</taxon>
        <taxon>Pseudomonadota</taxon>
        <taxon>Alphaproteobacteria</taxon>
        <taxon>Rhodospirillales</taxon>
        <taxon>Azospirillaceae</taxon>
        <taxon>Nitrospirillum</taxon>
        <taxon>Nitrospirillum viridazoti</taxon>
    </lineage>
</organism>
<keyword evidence="2" id="KW-0175">Coiled coil</keyword>
<sequence length="463" mass="51169">MRVVPPTPEEPPQRPDAAELAGRQLFGLTTLLQLQKRARHTRTEQELGFLMVNDTFSLVRYRQALAWQRTERGDGAVLAVSGLSSVDADSPYARYACRLLAAHGDSAAIKELTTADLAPDLAEEWPEYLPAHGLWLPLTAPDERSLGGLLLAREEPWTDGERVLLENLGDAYAHAWGGLVRQQRRWHRDAARLKSLRTLGYVAAGLVALSLFPVRLSALAPAEVIPQAPTVVRAPFDGVVDKFLVTPNQPVTEDQPLFQLDPVRLQNRLDVAQATLEAAEAEYRQTAQQAVFDEKAKGQLVVLQGKRDQAMAEVTYVQDLLKRIVVHAPRAGLAVFTDVNDWIGRPVTQGERILMVAEPKDVELEIKLPVADAIAMDTGDPVSLFLNIDPQHPLDATVRLAAYQPEVGTDGVAAYRLKARFNDGQAPVRIGLQGTAKIYGQRTTLFYYLFRRPLAALRQRLGV</sequence>
<dbReference type="KEGG" id="nao:Y958_30970"/>
<dbReference type="PANTHER" id="PTHR32347">
    <property type="entry name" value="EFFLUX SYSTEM COMPONENT YKNX-RELATED"/>
    <property type="match status" value="1"/>
</dbReference>